<dbReference type="AlphaFoldDB" id="A0A813QSR6"/>
<feature type="transmembrane region" description="Helical" evidence="1">
    <location>
        <begin position="105"/>
        <end position="122"/>
    </location>
</feature>
<proteinExistence type="predicted"/>
<reference evidence="2" key="1">
    <citation type="submission" date="2021-02" db="EMBL/GenBank/DDBJ databases">
        <authorList>
            <person name="Nowell W R."/>
        </authorList>
    </citation>
    <scope>NUCLEOTIDE SEQUENCE</scope>
</reference>
<sequence length="176" mass="20497">MKTIFYQIRVLSNNSELLTQPDDYLADLMSKISGLYIILNKSCNIFSYNDIIIDHINDYERSSEVKRFLIIGGGSAGLFMTIRLIERKIVYNRAAVRGLLQMEKYFFRFIGQTVSFLAYMIIETSLIECMLRMIASKEDQDGFNWFSSECEENEFWVERCLLTNIAAKKDYGPKLT</sequence>
<dbReference type="Proteomes" id="UP000663860">
    <property type="component" value="Unassembled WGS sequence"/>
</dbReference>
<dbReference type="EMBL" id="CAJOBB010001010">
    <property type="protein sequence ID" value="CAF3793324.1"/>
    <property type="molecule type" value="Genomic_DNA"/>
</dbReference>
<feature type="transmembrane region" description="Helical" evidence="1">
    <location>
        <begin position="68"/>
        <end position="85"/>
    </location>
</feature>
<keyword evidence="1" id="KW-0812">Transmembrane</keyword>
<organism evidence="2 4">
    <name type="scientific">Adineta steineri</name>
    <dbReference type="NCBI Taxonomy" id="433720"/>
    <lineage>
        <taxon>Eukaryota</taxon>
        <taxon>Metazoa</taxon>
        <taxon>Spiralia</taxon>
        <taxon>Gnathifera</taxon>
        <taxon>Rotifera</taxon>
        <taxon>Eurotatoria</taxon>
        <taxon>Bdelloidea</taxon>
        <taxon>Adinetida</taxon>
        <taxon>Adinetidae</taxon>
        <taxon>Adineta</taxon>
    </lineage>
</organism>
<protein>
    <submittedName>
        <fullName evidence="2">Uncharacterized protein</fullName>
    </submittedName>
</protein>
<comment type="caution">
    <text evidence="2">The sequence shown here is derived from an EMBL/GenBank/DDBJ whole genome shotgun (WGS) entry which is preliminary data.</text>
</comment>
<evidence type="ECO:0000313" key="3">
    <source>
        <dbReference type="EMBL" id="CAF3793324.1"/>
    </source>
</evidence>
<gene>
    <name evidence="2" type="ORF">IZO911_LOCUS5370</name>
    <name evidence="3" type="ORF">KXQ929_LOCUS16592</name>
</gene>
<evidence type="ECO:0000313" key="2">
    <source>
        <dbReference type="EMBL" id="CAF0772668.1"/>
    </source>
</evidence>
<keyword evidence="1" id="KW-0472">Membrane</keyword>
<evidence type="ECO:0000256" key="1">
    <source>
        <dbReference type="SAM" id="Phobius"/>
    </source>
</evidence>
<dbReference type="EMBL" id="CAJNOE010000032">
    <property type="protein sequence ID" value="CAF0772668.1"/>
    <property type="molecule type" value="Genomic_DNA"/>
</dbReference>
<accession>A0A813QSR6</accession>
<name>A0A813QSR6_9BILA</name>
<keyword evidence="1" id="KW-1133">Transmembrane helix</keyword>
<dbReference type="Proteomes" id="UP000663868">
    <property type="component" value="Unassembled WGS sequence"/>
</dbReference>
<evidence type="ECO:0000313" key="4">
    <source>
        <dbReference type="Proteomes" id="UP000663860"/>
    </source>
</evidence>